<gene>
    <name evidence="2" type="ORF">ACFOET_03610</name>
</gene>
<dbReference type="PROSITE" id="PS50213">
    <property type="entry name" value="FAS1"/>
    <property type="match status" value="2"/>
</dbReference>
<organism evidence="2 3">
    <name type="scientific">Parapedobacter deserti</name>
    <dbReference type="NCBI Taxonomy" id="1912957"/>
    <lineage>
        <taxon>Bacteria</taxon>
        <taxon>Pseudomonadati</taxon>
        <taxon>Bacteroidota</taxon>
        <taxon>Sphingobacteriia</taxon>
        <taxon>Sphingobacteriales</taxon>
        <taxon>Sphingobacteriaceae</taxon>
        <taxon>Parapedobacter</taxon>
    </lineage>
</organism>
<dbReference type="Gene3D" id="2.30.180.10">
    <property type="entry name" value="FAS1 domain"/>
    <property type="match status" value="2"/>
</dbReference>
<dbReference type="Pfam" id="PF02469">
    <property type="entry name" value="Fasciclin"/>
    <property type="match status" value="1"/>
</dbReference>
<dbReference type="PANTHER" id="PTHR10900:SF77">
    <property type="entry name" value="FI19380P1"/>
    <property type="match status" value="1"/>
</dbReference>
<feature type="domain" description="FAS1" evidence="1">
    <location>
        <begin position="41"/>
        <end position="189"/>
    </location>
</feature>
<proteinExistence type="predicted"/>
<sequence length="368" mass="42058">MTSIITGHSALWRKFSVLLLAFCFFSCEKQDIRLNNPNDTLRPAAEFIRNNYEYSLFSAAIEYAGLVDTLNGRGPYTIMAPNDEAFRRIGISRPEHFQRLGADSVRKLVLTHILAEEMYIEDIPFNTTNNQYTNLMGNELRFARVNLNADNPNLNPRIVSWVNGVPIAMGNRHNINISNGIFHELTELLKYHEGNAQDWLETQGNYEVLIAGLKRFGYWDRLTDGQRWTIMAPSDEVFENHGITLERVSQLSTTYYGKRLFGAYLFPERFFLNELLLFNSGIRGVASYNIYTPIVGDEAYSNGLGLDGYFFVNKTYALENRWQIIHSIPFNYYYFGGSANLPVANHHTNSGIIHQINGVILLPEQAIN</sequence>
<dbReference type="InterPro" id="IPR050904">
    <property type="entry name" value="Adhesion/Biosynth-related"/>
</dbReference>
<evidence type="ECO:0000313" key="3">
    <source>
        <dbReference type="Proteomes" id="UP001595526"/>
    </source>
</evidence>
<dbReference type="SUPFAM" id="SSF82153">
    <property type="entry name" value="FAS1 domain"/>
    <property type="match status" value="2"/>
</dbReference>
<evidence type="ECO:0000313" key="2">
    <source>
        <dbReference type="EMBL" id="MFC3196692.1"/>
    </source>
</evidence>
<reference evidence="3" key="1">
    <citation type="journal article" date="2019" name="Int. J. Syst. Evol. Microbiol.">
        <title>The Global Catalogue of Microorganisms (GCM) 10K type strain sequencing project: providing services to taxonomists for standard genome sequencing and annotation.</title>
        <authorList>
            <consortium name="The Broad Institute Genomics Platform"/>
            <consortium name="The Broad Institute Genome Sequencing Center for Infectious Disease"/>
            <person name="Wu L."/>
            <person name="Ma J."/>
        </authorList>
    </citation>
    <scope>NUCLEOTIDE SEQUENCE [LARGE SCALE GENOMIC DNA]</scope>
    <source>
        <strain evidence="3">KCTC 52416</strain>
    </source>
</reference>
<accession>A0ABV7JN05</accession>
<dbReference type="InterPro" id="IPR000782">
    <property type="entry name" value="FAS1_domain"/>
</dbReference>
<evidence type="ECO:0000259" key="1">
    <source>
        <dbReference type="PROSITE" id="PS50213"/>
    </source>
</evidence>
<dbReference type="SMART" id="SM00554">
    <property type="entry name" value="FAS1"/>
    <property type="match status" value="1"/>
</dbReference>
<dbReference type="RefSeq" id="WP_379019657.1">
    <property type="nucleotide sequence ID" value="NZ_JBHRTA010000009.1"/>
</dbReference>
<dbReference type="EMBL" id="JBHRTA010000009">
    <property type="protein sequence ID" value="MFC3196692.1"/>
    <property type="molecule type" value="Genomic_DNA"/>
</dbReference>
<comment type="caution">
    <text evidence="2">The sequence shown here is derived from an EMBL/GenBank/DDBJ whole genome shotgun (WGS) entry which is preliminary data.</text>
</comment>
<protein>
    <submittedName>
        <fullName evidence="2">Fasciclin domain-containing protein</fullName>
    </submittedName>
</protein>
<name>A0ABV7JN05_9SPHI</name>
<dbReference type="InterPro" id="IPR036378">
    <property type="entry name" value="FAS1_dom_sf"/>
</dbReference>
<feature type="domain" description="FAS1" evidence="1">
    <location>
        <begin position="193"/>
        <end position="360"/>
    </location>
</feature>
<dbReference type="Proteomes" id="UP001595526">
    <property type="component" value="Unassembled WGS sequence"/>
</dbReference>
<keyword evidence="3" id="KW-1185">Reference proteome</keyword>
<dbReference type="PANTHER" id="PTHR10900">
    <property type="entry name" value="PERIOSTIN-RELATED"/>
    <property type="match status" value="1"/>
</dbReference>